<name>A0A6A6CSP9_ZASCE</name>
<protein>
    <submittedName>
        <fullName evidence="2">Uncharacterized protein</fullName>
    </submittedName>
</protein>
<dbReference type="GeneID" id="54558840"/>
<organism evidence="2 3">
    <name type="scientific">Zasmidium cellare ATCC 36951</name>
    <dbReference type="NCBI Taxonomy" id="1080233"/>
    <lineage>
        <taxon>Eukaryota</taxon>
        <taxon>Fungi</taxon>
        <taxon>Dikarya</taxon>
        <taxon>Ascomycota</taxon>
        <taxon>Pezizomycotina</taxon>
        <taxon>Dothideomycetes</taxon>
        <taxon>Dothideomycetidae</taxon>
        <taxon>Mycosphaerellales</taxon>
        <taxon>Mycosphaerellaceae</taxon>
        <taxon>Zasmidium</taxon>
    </lineage>
</organism>
<sequence length="195" mass="21089">MLPDEIPWPVDPVPTLEDDEVAKTGLKAPLPLCDEMDAVLGALDAWDMVSPLDDEVVCPAAELCVEDGFWPGLEARLEDGPEPERDAEDDPTAAVEDPAALEPPREFENDADKVLILDASGRIVTVKESRVEPLGSPVRDKAEGELEDMLPDRPTDVCVVADEVVVWSPGAEDKAADDSAPEPLRCWLVDDVARA</sequence>
<evidence type="ECO:0000313" key="3">
    <source>
        <dbReference type="Proteomes" id="UP000799537"/>
    </source>
</evidence>
<feature type="compositionally biased region" description="Basic and acidic residues" evidence="1">
    <location>
        <begin position="75"/>
        <end position="84"/>
    </location>
</feature>
<dbReference type="RefSeq" id="XP_033669688.1">
    <property type="nucleotide sequence ID" value="XM_033805568.1"/>
</dbReference>
<dbReference type="AlphaFoldDB" id="A0A6A6CSP9"/>
<evidence type="ECO:0000313" key="2">
    <source>
        <dbReference type="EMBL" id="KAF2168799.1"/>
    </source>
</evidence>
<proteinExistence type="predicted"/>
<reference evidence="2" key="1">
    <citation type="journal article" date="2020" name="Stud. Mycol.">
        <title>101 Dothideomycetes genomes: a test case for predicting lifestyles and emergence of pathogens.</title>
        <authorList>
            <person name="Haridas S."/>
            <person name="Albert R."/>
            <person name="Binder M."/>
            <person name="Bloem J."/>
            <person name="Labutti K."/>
            <person name="Salamov A."/>
            <person name="Andreopoulos B."/>
            <person name="Baker S."/>
            <person name="Barry K."/>
            <person name="Bills G."/>
            <person name="Bluhm B."/>
            <person name="Cannon C."/>
            <person name="Castanera R."/>
            <person name="Culley D."/>
            <person name="Daum C."/>
            <person name="Ezra D."/>
            <person name="Gonzalez J."/>
            <person name="Henrissat B."/>
            <person name="Kuo A."/>
            <person name="Liang C."/>
            <person name="Lipzen A."/>
            <person name="Lutzoni F."/>
            <person name="Magnuson J."/>
            <person name="Mondo S."/>
            <person name="Nolan M."/>
            <person name="Ohm R."/>
            <person name="Pangilinan J."/>
            <person name="Park H.-J."/>
            <person name="Ramirez L."/>
            <person name="Alfaro M."/>
            <person name="Sun H."/>
            <person name="Tritt A."/>
            <person name="Yoshinaga Y."/>
            <person name="Zwiers L.-H."/>
            <person name="Turgeon B."/>
            <person name="Goodwin S."/>
            <person name="Spatafora J."/>
            <person name="Crous P."/>
            <person name="Grigoriev I."/>
        </authorList>
    </citation>
    <scope>NUCLEOTIDE SEQUENCE</scope>
    <source>
        <strain evidence="2">ATCC 36951</strain>
    </source>
</reference>
<dbReference type="Proteomes" id="UP000799537">
    <property type="component" value="Unassembled WGS sequence"/>
</dbReference>
<keyword evidence="3" id="KW-1185">Reference proteome</keyword>
<evidence type="ECO:0000256" key="1">
    <source>
        <dbReference type="SAM" id="MobiDB-lite"/>
    </source>
</evidence>
<dbReference type="EMBL" id="ML993589">
    <property type="protein sequence ID" value="KAF2168799.1"/>
    <property type="molecule type" value="Genomic_DNA"/>
</dbReference>
<accession>A0A6A6CSP9</accession>
<gene>
    <name evidence="2" type="ORF">M409DRAFT_20815</name>
</gene>
<feature type="region of interest" description="Disordered" evidence="1">
    <location>
        <begin position="74"/>
        <end position="107"/>
    </location>
</feature>